<dbReference type="EMBL" id="JAPDMQ010000570">
    <property type="protein sequence ID" value="KAK0522657.1"/>
    <property type="molecule type" value="Genomic_DNA"/>
</dbReference>
<proteinExistence type="predicted"/>
<dbReference type="SUPFAM" id="SSF48452">
    <property type="entry name" value="TPR-like"/>
    <property type="match status" value="2"/>
</dbReference>
<evidence type="ECO:0000313" key="3">
    <source>
        <dbReference type="Proteomes" id="UP001176521"/>
    </source>
</evidence>
<dbReference type="AlphaFoldDB" id="A0AAN6JNE3"/>
<reference evidence="2" key="1">
    <citation type="journal article" date="2023" name="PhytoFront">
        <title>Draft Genome Resources of Seven Strains of Tilletia horrida, Causal Agent of Kernel Smut of Rice.</title>
        <authorList>
            <person name="Khanal S."/>
            <person name="Antony Babu S."/>
            <person name="Zhou X.G."/>
        </authorList>
    </citation>
    <scope>NUCLEOTIDE SEQUENCE</scope>
    <source>
        <strain evidence="2">TX3</strain>
    </source>
</reference>
<gene>
    <name evidence="2" type="ORF">OC842_006400</name>
</gene>
<dbReference type="SMART" id="SM00028">
    <property type="entry name" value="TPR"/>
    <property type="match status" value="4"/>
</dbReference>
<feature type="region of interest" description="Disordered" evidence="1">
    <location>
        <begin position="571"/>
        <end position="605"/>
    </location>
</feature>
<dbReference type="InterPro" id="IPR019734">
    <property type="entry name" value="TPR_rpt"/>
</dbReference>
<dbReference type="Gene3D" id="1.25.40.10">
    <property type="entry name" value="Tetratricopeptide repeat domain"/>
    <property type="match status" value="1"/>
</dbReference>
<sequence length="991" mass="107943">MDVASTDSTAAGASGSIGIVDVLLDVALLGGRGSGDARRGGDDDDLEDDLDERDLDPPPAIDDDEEVPDGPVRDLFDALLPKYRTLPELIRDGIRTSVDILQSTEKRAVTRQAGRQFVIKALTFLRQAVERDPHGKLERMPGTAHALLLRSVILSMHRFWDAADSHVRQGLVTRSQERGQIYRFFRNDTRELTERIAAARLRLGMGGKVHRLAAAAAAAAAEERGEAGGGSGSILDEDTVVTQIDDNLLEIFVEMSVSSRAYPPSFPNTRRYLDLLDCVRGILAARDEPRKRGSKRARDGDEDQDEGMVSVLATAEAASAAAPQVDPIMQEILEEQLDLTRLAFEDVTEFTAWKLALRTRLRHAGENWRGESEAMSPTNYLHTFLAMLAMLCQAGLDATALSFAELLVTLLRENLDALPSDAKRIRLAYALAILSSLLHESETALLNSMVDAAGNGIEILAPFYRTDPGRYAAPLAALKCCYATALEDRSFDFKGEGRQATLRKACRHADDAVRLYRTQLEGDPSNMSLKCSLARAFLTRAEMGKPLAQLLLFQLRNAKCVTSTVQSKVKELNEFGEEEDGEDDDDESDFGDESQALAQDPDARKQHEAAIAAAEGAVALFRELAVDNPKLYEHLLASALELKATLIKDFSPLEEVAAVFAETADLSEGETRAFPGQIHGVGRVYYDWAGAHRRRGDLAGAAHALQRGVNVYDGLSRSTAGKVMLAVSQMDWVSVVGHAVEVFLQLERYEEGLAAAEVSLRMAETAGRESRDFVNEAEGHTGRGICLFMLGRFYEARRWLHAASQIDENQERMLAQHRMDDVMMPAGARLVLTLAHLGAAQSSLGQHRTALTLGTKALKRMRERVSTTKPERLVRTLMDNGRSEASVLPRVLLLQAATLVALDEMEDAQADLRECIELSGQAGSPAYDAATVKTALLLLAKVLEVGEGSEAEGEGHGDAAAARRAREQAEAIGGVRGFLARLGCAKKLGIA</sequence>
<accession>A0AAN6JNE3</accession>
<evidence type="ECO:0000256" key="1">
    <source>
        <dbReference type="SAM" id="MobiDB-lite"/>
    </source>
</evidence>
<comment type="caution">
    <text evidence="2">The sequence shown here is derived from an EMBL/GenBank/DDBJ whole genome shotgun (WGS) entry which is preliminary data.</text>
</comment>
<feature type="compositionally biased region" description="Acidic residues" evidence="1">
    <location>
        <begin position="42"/>
        <end position="54"/>
    </location>
</feature>
<keyword evidence="3" id="KW-1185">Reference proteome</keyword>
<dbReference type="Proteomes" id="UP001176521">
    <property type="component" value="Unassembled WGS sequence"/>
</dbReference>
<feature type="compositionally biased region" description="Acidic residues" evidence="1">
    <location>
        <begin position="574"/>
        <end position="592"/>
    </location>
</feature>
<feature type="region of interest" description="Disordered" evidence="1">
    <location>
        <begin position="31"/>
        <end position="70"/>
    </location>
</feature>
<name>A0AAN6JNE3_9BASI</name>
<protein>
    <submittedName>
        <fullName evidence="2">Uncharacterized protein</fullName>
    </submittedName>
</protein>
<evidence type="ECO:0000313" key="2">
    <source>
        <dbReference type="EMBL" id="KAK0522657.1"/>
    </source>
</evidence>
<organism evidence="2 3">
    <name type="scientific">Tilletia horrida</name>
    <dbReference type="NCBI Taxonomy" id="155126"/>
    <lineage>
        <taxon>Eukaryota</taxon>
        <taxon>Fungi</taxon>
        <taxon>Dikarya</taxon>
        <taxon>Basidiomycota</taxon>
        <taxon>Ustilaginomycotina</taxon>
        <taxon>Exobasidiomycetes</taxon>
        <taxon>Tilletiales</taxon>
        <taxon>Tilletiaceae</taxon>
        <taxon>Tilletia</taxon>
    </lineage>
</organism>
<dbReference type="InterPro" id="IPR011990">
    <property type="entry name" value="TPR-like_helical_dom_sf"/>
</dbReference>